<dbReference type="AlphaFoldDB" id="A0A2T2NKI7"/>
<evidence type="ECO:0000256" key="3">
    <source>
        <dbReference type="ARBA" id="ARBA00022989"/>
    </source>
</evidence>
<evidence type="ECO:0000256" key="6">
    <source>
        <dbReference type="SAM" id="MobiDB-lite"/>
    </source>
</evidence>
<keyword evidence="5" id="KW-0175">Coiled coil</keyword>
<organism evidence="8 9">
    <name type="scientific">Corynespora cassiicola Philippines</name>
    <dbReference type="NCBI Taxonomy" id="1448308"/>
    <lineage>
        <taxon>Eukaryota</taxon>
        <taxon>Fungi</taxon>
        <taxon>Dikarya</taxon>
        <taxon>Ascomycota</taxon>
        <taxon>Pezizomycotina</taxon>
        <taxon>Dothideomycetes</taxon>
        <taxon>Pleosporomycetidae</taxon>
        <taxon>Pleosporales</taxon>
        <taxon>Corynesporascaceae</taxon>
        <taxon>Corynespora</taxon>
    </lineage>
</organism>
<protein>
    <recommendedName>
        <fullName evidence="10">Cora-domain-containing protein</fullName>
    </recommendedName>
</protein>
<gene>
    <name evidence="8" type="ORF">BS50DRAFT_401893</name>
</gene>
<feature type="compositionally biased region" description="Basic and acidic residues" evidence="6">
    <location>
        <begin position="17"/>
        <end position="41"/>
    </location>
</feature>
<dbReference type="STRING" id="1448308.A0A2T2NKI7"/>
<keyword evidence="4 7" id="KW-0472">Membrane</keyword>
<evidence type="ECO:0000256" key="7">
    <source>
        <dbReference type="SAM" id="Phobius"/>
    </source>
</evidence>
<dbReference type="GO" id="GO:0016020">
    <property type="term" value="C:membrane"/>
    <property type="evidence" value="ECO:0007669"/>
    <property type="project" value="UniProtKB-SubCell"/>
</dbReference>
<feature type="compositionally biased region" description="Basic and acidic residues" evidence="6">
    <location>
        <begin position="635"/>
        <end position="647"/>
    </location>
</feature>
<feature type="compositionally biased region" description="Basic and acidic residues" evidence="6">
    <location>
        <begin position="59"/>
        <end position="80"/>
    </location>
</feature>
<dbReference type="InterPro" id="IPR045863">
    <property type="entry name" value="CorA_TM1_TM2"/>
</dbReference>
<name>A0A2T2NKI7_CORCC</name>
<dbReference type="Gene3D" id="1.20.58.340">
    <property type="entry name" value="Magnesium transport protein CorA, transmembrane region"/>
    <property type="match status" value="1"/>
</dbReference>
<feature type="region of interest" description="Disordered" evidence="6">
    <location>
        <begin position="561"/>
        <end position="652"/>
    </location>
</feature>
<feature type="coiled-coil region" evidence="5">
    <location>
        <begin position="1013"/>
        <end position="1040"/>
    </location>
</feature>
<reference evidence="8 9" key="1">
    <citation type="journal article" date="2018" name="Front. Microbiol.">
        <title>Genome-Wide Analysis of Corynespora cassiicola Leaf Fall Disease Putative Effectors.</title>
        <authorList>
            <person name="Lopez D."/>
            <person name="Ribeiro S."/>
            <person name="Label P."/>
            <person name="Fumanal B."/>
            <person name="Venisse J.S."/>
            <person name="Kohler A."/>
            <person name="de Oliveira R.R."/>
            <person name="Labutti K."/>
            <person name="Lipzen A."/>
            <person name="Lail K."/>
            <person name="Bauer D."/>
            <person name="Ohm R.A."/>
            <person name="Barry K.W."/>
            <person name="Spatafora J."/>
            <person name="Grigoriev I.V."/>
            <person name="Martin F.M."/>
            <person name="Pujade-Renaud V."/>
        </authorList>
    </citation>
    <scope>NUCLEOTIDE SEQUENCE [LARGE SCALE GENOMIC DNA]</scope>
    <source>
        <strain evidence="8 9">Philippines</strain>
    </source>
</reference>
<dbReference type="SUPFAM" id="SSF144083">
    <property type="entry name" value="Magnesium transport protein CorA, transmembrane region"/>
    <property type="match status" value="1"/>
</dbReference>
<accession>A0A2T2NKI7</accession>
<proteinExistence type="predicted"/>
<evidence type="ECO:0008006" key="10">
    <source>
        <dbReference type="Google" id="ProtNLM"/>
    </source>
</evidence>
<dbReference type="EMBL" id="KZ678136">
    <property type="protein sequence ID" value="PSN65955.1"/>
    <property type="molecule type" value="Genomic_DNA"/>
</dbReference>
<keyword evidence="2 7" id="KW-0812">Transmembrane</keyword>
<feature type="region of interest" description="Disordered" evidence="6">
    <location>
        <begin position="1"/>
        <end position="89"/>
    </location>
</feature>
<sequence>MVKDTASKAGGQEQTEAENKGETKEQEPHNPEKRHWIKSDNRLQPPASSRNGTASAEQIDLKDYHKKNSLEGNIDHKHPETVSPPEVPSRLSLDDLQKWPQYRVWQKSNLVDACEISLPLSTTSSTISETIPEQVQLPLGNSLEQLSLNPHEIPLPQPTSQKKRPRRSATMQPALVKRKPKKAPSPPQPEGSPETNAYRAYIRDHFDRNDDSPLHLINTACTETRQLWGSRVVFYDHLMIPQSQPPMRQEPWKNHHFPPSYDEFYTEMRGVPEGCVQRVILVEDMTPSLIDLLGATFQISPHVFEEHLHGSGYGNQQERRLDSDAWYNSHYSHECSSFTWYRPVIPLIPMPPRSRIKLVTNRKLVVPCVIKGCKRHKLNLSLVPNIWRRHLELCPDPGVNYKGSEAEYPIGWEQKATIWTRDLNNCKFVIIFLDPLPHIIDKDMSADNQQVQTEIRRDDRTKISQTYLVGTSNQQMLTENTFQTTLSRSYWPSNNRKAAGPRNLMSRSPPSTVLEEPEEKHVPQHPLGSTVPETSSDPEPILSEMLEPSLAAIHTLKRPSAPTAFEEASVTPGLNQSQTTGTQIDSPTDRISLSDLRRRNTAEGMDDAPPMAQSQEATRKSNRTHHSSRFFQPRYPERNEETQDSESHGLFVPYQPVRNRSSSTPSYGNTSPVFQMSKTIENPNLLSTLDEFERFMQLPGKGKEKQNDYFGALLRAVHDDTLGLMTIIRVSLRRIREGTLNEDLMQKRVTFWRILLYQLTSSLAEFDQQLQDFAHFAHDLDVQTFSSDERSELPSEKIAKSTREMLQGCINLVEKSSDSLRAEMQILDSRRSIAEAESISKLTELAFIFIPLSFVASTFSMQIHELDGGVSLYLFVVVAIAFVIMAYAIRLSIRSSSVLDLKTKTVDRIREDSHLNYNEPIPTHTFLAWIGTAAFSGLQSATKYFIRVLAPFVLVSAIIAAILSPIVLLWLRGIDKGFTAVITILLLLLDGILVFPVITNSADKFKIEYRALFREVQKHLEEKSRQREKAKRKLKKRTGNDLEALSVEDIHGSDDSST</sequence>
<dbReference type="Proteomes" id="UP000240883">
    <property type="component" value="Unassembled WGS sequence"/>
</dbReference>
<feature type="transmembrane region" description="Helical" evidence="7">
    <location>
        <begin position="948"/>
        <end position="971"/>
    </location>
</feature>
<feature type="compositionally biased region" description="Polar residues" evidence="6">
    <location>
        <begin position="46"/>
        <end position="56"/>
    </location>
</feature>
<feature type="transmembrane region" description="Helical" evidence="7">
    <location>
        <begin position="977"/>
        <end position="998"/>
    </location>
</feature>
<feature type="compositionally biased region" description="Polar residues" evidence="6">
    <location>
        <begin position="572"/>
        <end position="591"/>
    </location>
</feature>
<dbReference type="OrthoDB" id="3231000at2759"/>
<feature type="transmembrane region" description="Helical" evidence="7">
    <location>
        <begin position="870"/>
        <end position="889"/>
    </location>
</feature>
<evidence type="ECO:0000313" key="8">
    <source>
        <dbReference type="EMBL" id="PSN65955.1"/>
    </source>
</evidence>
<keyword evidence="3 7" id="KW-1133">Transmembrane helix</keyword>
<evidence type="ECO:0000256" key="5">
    <source>
        <dbReference type="SAM" id="Coils"/>
    </source>
</evidence>
<keyword evidence="9" id="KW-1185">Reference proteome</keyword>
<feature type="region of interest" description="Disordered" evidence="6">
    <location>
        <begin position="149"/>
        <end position="195"/>
    </location>
</feature>
<evidence type="ECO:0000256" key="1">
    <source>
        <dbReference type="ARBA" id="ARBA00004141"/>
    </source>
</evidence>
<evidence type="ECO:0000313" key="9">
    <source>
        <dbReference type="Proteomes" id="UP000240883"/>
    </source>
</evidence>
<feature type="region of interest" description="Disordered" evidence="6">
    <location>
        <begin position="492"/>
        <end position="538"/>
    </location>
</feature>
<evidence type="ECO:0000256" key="2">
    <source>
        <dbReference type="ARBA" id="ARBA00022692"/>
    </source>
</evidence>
<comment type="subcellular location">
    <subcellularLocation>
        <location evidence="1">Membrane</location>
        <topology evidence="1">Multi-pass membrane protein</topology>
    </subcellularLocation>
</comment>
<evidence type="ECO:0000256" key="4">
    <source>
        <dbReference type="ARBA" id="ARBA00023136"/>
    </source>
</evidence>